<proteinExistence type="predicted"/>
<keyword evidence="2" id="KW-1185">Reference proteome</keyword>
<accession>A0AC61N016</accession>
<protein>
    <submittedName>
        <fullName evidence="1">HAD family phosphatase</fullName>
    </submittedName>
</protein>
<gene>
    <name evidence="1" type="ORF">JYE49_05240</name>
</gene>
<name>A0AC61N016_9FIRM</name>
<evidence type="ECO:0000313" key="1">
    <source>
        <dbReference type="EMBL" id="QUC68098.1"/>
    </source>
</evidence>
<organism evidence="1 2">
    <name type="scientific">Aristaeella hokkaidonensis</name>
    <dbReference type="NCBI Taxonomy" id="3046382"/>
    <lineage>
        <taxon>Bacteria</taxon>
        <taxon>Bacillati</taxon>
        <taxon>Bacillota</taxon>
        <taxon>Clostridia</taxon>
        <taxon>Eubacteriales</taxon>
        <taxon>Aristaeellaceae</taxon>
        <taxon>Aristaeella</taxon>
    </lineage>
</organism>
<dbReference type="EMBL" id="CP068393">
    <property type="protein sequence ID" value="QUC68098.1"/>
    <property type="molecule type" value="Genomic_DNA"/>
</dbReference>
<evidence type="ECO:0000313" key="2">
    <source>
        <dbReference type="Proteomes" id="UP000682782"/>
    </source>
</evidence>
<dbReference type="Proteomes" id="UP000682782">
    <property type="component" value="Chromosome"/>
</dbReference>
<sequence length="203" mass="23624">MIQNIVFDMGNVVIRFDPKYFTDREGILDPEDRKLVMNELFLSVEWAQMDAGTLTEETAEPLILPRFPERLRSKVRNLLYNWAYPRDMIPGMEDLIRRLKEAGYHIYLLSNASAAQHDYWPRFSVSQYFDGKLISCDVKTVKPNPEIYRLFTEKFSLKPEECLFIDDTTANVAAAIACGWKGIVFHGEAYELEQKMRESGIRI</sequence>
<reference evidence="1" key="1">
    <citation type="submission" date="2021-01" db="EMBL/GenBank/DDBJ databases">
        <title>Complete genome sequence of Clostridiales bacterium R-7.</title>
        <authorList>
            <person name="Mahoney-Kurpe S.C."/>
            <person name="Palevich N."/>
            <person name="Koike S."/>
            <person name="Moon C.D."/>
            <person name="Attwood G.T."/>
        </authorList>
    </citation>
    <scope>NUCLEOTIDE SEQUENCE</scope>
    <source>
        <strain evidence="1">R-7</strain>
    </source>
</reference>